<sequence>MLGAFAEKSLVTDALQIFHSIRDSPVASWNAIVTTLARDGQLGVAKDVFDSIPAPDVISWTSLADGFAKNGEISRAKELFDRMPERNSVSWNAMLDGFASNGRFGESVELLWAMSAEGFIVDEGSFTSILSACARSGSVERTCQWLRSMGSDYALAARVEHYSAVIDALGKSGAGLKLAEEMLLANPLAIDIDVVAWRSLLGSSVAHRSGSIGARAGNKAVSLEPANGAAYVLGSCLASIE</sequence>
<dbReference type="eggNOG" id="KOG4197">
    <property type="taxonomic scope" value="Eukaryota"/>
</dbReference>
<feature type="repeat" description="PPR" evidence="2">
    <location>
        <begin position="56"/>
        <end position="90"/>
    </location>
</feature>
<dbReference type="GO" id="GO:0003723">
    <property type="term" value="F:RNA binding"/>
    <property type="evidence" value="ECO:0007669"/>
    <property type="project" value="InterPro"/>
</dbReference>
<reference evidence="3 4" key="1">
    <citation type="journal article" date="2011" name="Science">
        <title>The Selaginella genome identifies genetic changes associated with the evolution of vascular plants.</title>
        <authorList>
            <person name="Banks J.A."/>
            <person name="Nishiyama T."/>
            <person name="Hasebe M."/>
            <person name="Bowman J.L."/>
            <person name="Gribskov M."/>
            <person name="dePamphilis C."/>
            <person name="Albert V.A."/>
            <person name="Aono N."/>
            <person name="Aoyama T."/>
            <person name="Ambrose B.A."/>
            <person name="Ashton N.W."/>
            <person name="Axtell M.J."/>
            <person name="Barker E."/>
            <person name="Barker M.S."/>
            <person name="Bennetzen J.L."/>
            <person name="Bonawitz N.D."/>
            <person name="Chapple C."/>
            <person name="Cheng C."/>
            <person name="Correa L.G."/>
            <person name="Dacre M."/>
            <person name="DeBarry J."/>
            <person name="Dreyer I."/>
            <person name="Elias M."/>
            <person name="Engstrom E.M."/>
            <person name="Estelle M."/>
            <person name="Feng L."/>
            <person name="Finet C."/>
            <person name="Floyd S.K."/>
            <person name="Frommer W.B."/>
            <person name="Fujita T."/>
            <person name="Gramzow L."/>
            <person name="Gutensohn M."/>
            <person name="Harholt J."/>
            <person name="Hattori M."/>
            <person name="Heyl A."/>
            <person name="Hirai T."/>
            <person name="Hiwatashi Y."/>
            <person name="Ishikawa M."/>
            <person name="Iwata M."/>
            <person name="Karol K.G."/>
            <person name="Koehler B."/>
            <person name="Kolukisaoglu U."/>
            <person name="Kubo M."/>
            <person name="Kurata T."/>
            <person name="Lalonde S."/>
            <person name="Li K."/>
            <person name="Li Y."/>
            <person name="Litt A."/>
            <person name="Lyons E."/>
            <person name="Manning G."/>
            <person name="Maruyama T."/>
            <person name="Michael T.P."/>
            <person name="Mikami K."/>
            <person name="Miyazaki S."/>
            <person name="Morinaga S."/>
            <person name="Murata T."/>
            <person name="Mueller-Roeber B."/>
            <person name="Nelson D.R."/>
            <person name="Obara M."/>
            <person name="Oguri Y."/>
            <person name="Olmstead R.G."/>
            <person name="Onodera N."/>
            <person name="Petersen B.L."/>
            <person name="Pils B."/>
            <person name="Prigge M."/>
            <person name="Rensing S.A."/>
            <person name="Riano-Pachon D.M."/>
            <person name="Roberts A.W."/>
            <person name="Sato Y."/>
            <person name="Scheller H.V."/>
            <person name="Schulz B."/>
            <person name="Schulz C."/>
            <person name="Shakirov E.V."/>
            <person name="Shibagaki N."/>
            <person name="Shinohara N."/>
            <person name="Shippen D.E."/>
            <person name="Soerensen I."/>
            <person name="Sotooka R."/>
            <person name="Sugimoto N."/>
            <person name="Sugita M."/>
            <person name="Sumikawa N."/>
            <person name="Tanurdzic M."/>
            <person name="Theissen G."/>
            <person name="Ulvskov P."/>
            <person name="Wakazuki S."/>
            <person name="Weng J.K."/>
            <person name="Willats W.W."/>
            <person name="Wipf D."/>
            <person name="Wolf P.G."/>
            <person name="Yang L."/>
            <person name="Zimmer A.D."/>
            <person name="Zhu Q."/>
            <person name="Mitros T."/>
            <person name="Hellsten U."/>
            <person name="Loque D."/>
            <person name="Otillar R."/>
            <person name="Salamov A."/>
            <person name="Schmutz J."/>
            <person name="Shapiro H."/>
            <person name="Lindquist E."/>
            <person name="Lucas S."/>
            <person name="Rokhsar D."/>
            <person name="Grigoriev I.V."/>
        </authorList>
    </citation>
    <scope>NUCLEOTIDE SEQUENCE [LARGE SCALE GENOMIC DNA]</scope>
</reference>
<dbReference type="PANTHER" id="PTHR47926">
    <property type="entry name" value="PENTATRICOPEPTIDE REPEAT-CONTAINING PROTEIN"/>
    <property type="match status" value="1"/>
</dbReference>
<evidence type="ECO:0000313" key="4">
    <source>
        <dbReference type="Proteomes" id="UP000001514"/>
    </source>
</evidence>
<dbReference type="Gene3D" id="1.25.40.10">
    <property type="entry name" value="Tetratricopeptide repeat domain"/>
    <property type="match status" value="1"/>
</dbReference>
<dbReference type="Pfam" id="PF12854">
    <property type="entry name" value="PPR_1"/>
    <property type="match status" value="1"/>
</dbReference>
<organism evidence="4">
    <name type="scientific">Selaginella moellendorffii</name>
    <name type="common">Spikemoss</name>
    <dbReference type="NCBI Taxonomy" id="88036"/>
    <lineage>
        <taxon>Eukaryota</taxon>
        <taxon>Viridiplantae</taxon>
        <taxon>Streptophyta</taxon>
        <taxon>Embryophyta</taxon>
        <taxon>Tracheophyta</taxon>
        <taxon>Lycopodiopsida</taxon>
        <taxon>Selaginellales</taxon>
        <taxon>Selaginellaceae</taxon>
        <taxon>Selaginella</taxon>
    </lineage>
</organism>
<dbReference type="KEGG" id="smo:SELMODRAFT_100795"/>
<dbReference type="InterPro" id="IPR046960">
    <property type="entry name" value="PPR_At4g14850-like_plant"/>
</dbReference>
<dbReference type="EMBL" id="GL377588">
    <property type="protein sequence ID" value="EFJ24757.1"/>
    <property type="molecule type" value="Genomic_DNA"/>
</dbReference>
<dbReference type="STRING" id="88036.D8RRU0"/>
<dbReference type="Proteomes" id="UP000001514">
    <property type="component" value="Unassembled WGS sequence"/>
</dbReference>
<dbReference type="GO" id="GO:0009451">
    <property type="term" value="P:RNA modification"/>
    <property type="evidence" value="ECO:0007669"/>
    <property type="project" value="InterPro"/>
</dbReference>
<dbReference type="Pfam" id="PF01535">
    <property type="entry name" value="PPR"/>
    <property type="match status" value="1"/>
</dbReference>
<dbReference type="PANTHER" id="PTHR47926:SF382">
    <property type="entry name" value="PENTACOTRIPEPTIDE-REPEAT REGION OF PRORP DOMAIN-CONTAINING PROTEIN"/>
    <property type="match status" value="1"/>
</dbReference>
<dbReference type="NCBIfam" id="TIGR00756">
    <property type="entry name" value="PPR"/>
    <property type="match status" value="2"/>
</dbReference>
<dbReference type="InterPro" id="IPR002885">
    <property type="entry name" value="PPR_rpt"/>
</dbReference>
<dbReference type="PROSITE" id="PS51375">
    <property type="entry name" value="PPR"/>
    <property type="match status" value="1"/>
</dbReference>
<dbReference type="HOGENOM" id="CLU_002706_0_0_1"/>
<evidence type="ECO:0008006" key="5">
    <source>
        <dbReference type="Google" id="ProtNLM"/>
    </source>
</evidence>
<evidence type="ECO:0000256" key="2">
    <source>
        <dbReference type="PROSITE-ProRule" id="PRU00708"/>
    </source>
</evidence>
<accession>D8RRU0</accession>
<proteinExistence type="predicted"/>
<evidence type="ECO:0000313" key="3">
    <source>
        <dbReference type="EMBL" id="EFJ24757.1"/>
    </source>
</evidence>
<dbReference type="Gramene" id="EFJ24757">
    <property type="protein sequence ID" value="EFJ24757"/>
    <property type="gene ID" value="SELMODRAFT_100795"/>
</dbReference>
<name>D8RRU0_SELML</name>
<dbReference type="InParanoid" id="D8RRU0"/>
<gene>
    <name evidence="3" type="ORF">SELMODRAFT_100795</name>
</gene>
<dbReference type="AlphaFoldDB" id="D8RRU0"/>
<dbReference type="InterPro" id="IPR011990">
    <property type="entry name" value="TPR-like_helical_dom_sf"/>
</dbReference>
<keyword evidence="1" id="KW-0677">Repeat</keyword>
<protein>
    <recommendedName>
        <fullName evidence="5">Pentacotripeptide-repeat region of PRORP domain-containing protein</fullName>
    </recommendedName>
</protein>
<evidence type="ECO:0000256" key="1">
    <source>
        <dbReference type="ARBA" id="ARBA00022737"/>
    </source>
</evidence>
<dbReference type="Pfam" id="PF13041">
    <property type="entry name" value="PPR_2"/>
    <property type="match status" value="1"/>
</dbReference>
<keyword evidence="4" id="KW-1185">Reference proteome</keyword>